<dbReference type="Proteomes" id="UP001281761">
    <property type="component" value="Unassembled WGS sequence"/>
</dbReference>
<comment type="caution">
    <text evidence="12">The sequence shown here is derived from an EMBL/GenBank/DDBJ whole genome shotgun (WGS) entry which is preliminary data.</text>
</comment>
<dbReference type="PANTHER" id="PTHR24223:SF456">
    <property type="entry name" value="MULTIDRUG RESISTANCE-ASSOCIATED PROTEIN LETHAL(2)03659"/>
    <property type="match status" value="1"/>
</dbReference>
<dbReference type="PANTHER" id="PTHR24223">
    <property type="entry name" value="ATP-BINDING CASSETTE SUB-FAMILY C"/>
    <property type="match status" value="1"/>
</dbReference>
<dbReference type="Gene3D" id="1.20.1560.10">
    <property type="entry name" value="ABC transporter type 1, transmembrane domain"/>
    <property type="match status" value="1"/>
</dbReference>
<dbReference type="SUPFAM" id="SSF90123">
    <property type="entry name" value="ABC transporter transmembrane region"/>
    <property type="match status" value="1"/>
</dbReference>
<evidence type="ECO:0000256" key="8">
    <source>
        <dbReference type="ARBA" id="ARBA00023136"/>
    </source>
</evidence>
<feature type="domain" description="ABC transmembrane type-1" evidence="11">
    <location>
        <begin position="149"/>
        <end position="379"/>
    </location>
</feature>
<evidence type="ECO:0000256" key="7">
    <source>
        <dbReference type="ARBA" id="ARBA00022989"/>
    </source>
</evidence>
<feature type="transmembrane region" description="Helical" evidence="10">
    <location>
        <begin position="276"/>
        <end position="304"/>
    </location>
</feature>
<dbReference type="InterPro" id="IPR050173">
    <property type="entry name" value="ABC_transporter_C-like"/>
</dbReference>
<feature type="region of interest" description="Disordered" evidence="9">
    <location>
        <begin position="1"/>
        <end position="29"/>
    </location>
</feature>
<comment type="subcellular location">
    <subcellularLocation>
        <location evidence="1">Membrane</location>
        <topology evidence="1">Multi-pass membrane protein</topology>
    </subcellularLocation>
</comment>
<evidence type="ECO:0000256" key="6">
    <source>
        <dbReference type="ARBA" id="ARBA00022840"/>
    </source>
</evidence>
<accession>A0ABQ9XHS8</accession>
<gene>
    <name evidence="12" type="ORF">BLNAU_14635</name>
</gene>
<evidence type="ECO:0000313" key="13">
    <source>
        <dbReference type="Proteomes" id="UP001281761"/>
    </source>
</evidence>
<keyword evidence="13" id="KW-1185">Reference proteome</keyword>
<keyword evidence="6" id="KW-0067">ATP-binding</keyword>
<comment type="similarity">
    <text evidence="2">Belongs to the ABC transporter superfamily. ABCC family. Conjugate transporter (TC 3.A.1.208) subfamily.</text>
</comment>
<evidence type="ECO:0000256" key="1">
    <source>
        <dbReference type="ARBA" id="ARBA00004141"/>
    </source>
</evidence>
<keyword evidence="5" id="KW-0547">Nucleotide-binding</keyword>
<evidence type="ECO:0000256" key="9">
    <source>
        <dbReference type="SAM" id="MobiDB-lite"/>
    </source>
</evidence>
<feature type="transmembrane region" description="Helical" evidence="10">
    <location>
        <begin position="144"/>
        <end position="164"/>
    </location>
</feature>
<feature type="compositionally biased region" description="Low complexity" evidence="9">
    <location>
        <begin position="115"/>
        <end position="125"/>
    </location>
</feature>
<feature type="compositionally biased region" description="Polar residues" evidence="9">
    <location>
        <begin position="1"/>
        <end position="12"/>
    </location>
</feature>
<evidence type="ECO:0000256" key="2">
    <source>
        <dbReference type="ARBA" id="ARBA00009726"/>
    </source>
</evidence>
<name>A0ABQ9XHS8_9EUKA</name>
<evidence type="ECO:0000313" key="12">
    <source>
        <dbReference type="EMBL" id="KAK2950394.1"/>
    </source>
</evidence>
<reference evidence="12 13" key="1">
    <citation type="journal article" date="2022" name="bioRxiv">
        <title>Genomics of Preaxostyla Flagellates Illuminates Evolutionary Transitions and the Path Towards Mitochondrial Loss.</title>
        <authorList>
            <person name="Novak L.V.F."/>
            <person name="Treitli S.C."/>
            <person name="Pyrih J."/>
            <person name="Halakuc P."/>
            <person name="Pipaliya S.V."/>
            <person name="Vacek V."/>
            <person name="Brzon O."/>
            <person name="Soukal P."/>
            <person name="Eme L."/>
            <person name="Dacks J.B."/>
            <person name="Karnkowska A."/>
            <person name="Elias M."/>
            <person name="Hampl V."/>
        </authorList>
    </citation>
    <scope>NUCLEOTIDE SEQUENCE [LARGE SCALE GENOMIC DNA]</scope>
    <source>
        <strain evidence="12">NAU3</strain>
        <tissue evidence="12">Gut</tissue>
    </source>
</reference>
<proteinExistence type="inferred from homology"/>
<feature type="region of interest" description="Disordered" evidence="9">
    <location>
        <begin position="107"/>
        <end position="127"/>
    </location>
</feature>
<keyword evidence="8 10" id="KW-0472">Membrane</keyword>
<evidence type="ECO:0000256" key="4">
    <source>
        <dbReference type="ARBA" id="ARBA00022692"/>
    </source>
</evidence>
<dbReference type="Pfam" id="PF00664">
    <property type="entry name" value="ABC_membrane"/>
    <property type="match status" value="1"/>
</dbReference>
<dbReference type="InterPro" id="IPR011527">
    <property type="entry name" value="ABC1_TM_dom"/>
</dbReference>
<sequence>MSVQSMQETETQGLADGAPTEDQNEFSFDKPDEFVRAPNTEDKHNFLMNIFFCFFWQFVCRRSPITDKDIYECGKRDRISAKKAIMEKHWNTQANLYLKEQAKLLRPPAETDNSQTQEGTQQVQQPDVRVKPPSIGRLLLGPVAGPRVALGLLFKALLFVFTILQPAMMKLMLLTVDKRNSDPSILFPFAPAIILILCPFLTGFCQSFAVRHFFHYMGSARATLIAQVYEKTMKLNINSQSNIDTGKMLSLVSSDAIIVGDYLFMPFNSSLIPFQIIVPFVLVVLDFGVTALISIAVLAIFLPLSTLCVGRAAKALKQSMACGDKRNKITNEILQGIRIVKFSGLENVFMDKIGLARRAQEKQTFWYMFWLNTVTPGSDKCLISCQIKLSNSISRQPGKVKTSGFQQCGRFEAPNSFWKLQAFSMTFTFGNSVKNHSFEEIFATFSFCIKHSPT</sequence>
<evidence type="ECO:0000256" key="3">
    <source>
        <dbReference type="ARBA" id="ARBA00022448"/>
    </source>
</evidence>
<feature type="transmembrane region" description="Helical" evidence="10">
    <location>
        <begin position="185"/>
        <end position="209"/>
    </location>
</feature>
<keyword evidence="3" id="KW-0813">Transport</keyword>
<dbReference type="InterPro" id="IPR036640">
    <property type="entry name" value="ABC1_TM_sf"/>
</dbReference>
<evidence type="ECO:0000256" key="5">
    <source>
        <dbReference type="ARBA" id="ARBA00022741"/>
    </source>
</evidence>
<evidence type="ECO:0000256" key="10">
    <source>
        <dbReference type="SAM" id="Phobius"/>
    </source>
</evidence>
<dbReference type="EMBL" id="JARBJD010000136">
    <property type="protein sequence ID" value="KAK2950394.1"/>
    <property type="molecule type" value="Genomic_DNA"/>
</dbReference>
<dbReference type="PROSITE" id="PS50929">
    <property type="entry name" value="ABC_TM1F"/>
    <property type="match status" value="1"/>
</dbReference>
<keyword evidence="7 10" id="KW-1133">Transmembrane helix</keyword>
<evidence type="ECO:0000259" key="11">
    <source>
        <dbReference type="PROSITE" id="PS50929"/>
    </source>
</evidence>
<keyword evidence="4 10" id="KW-0812">Transmembrane</keyword>
<organism evidence="12 13">
    <name type="scientific">Blattamonas nauphoetae</name>
    <dbReference type="NCBI Taxonomy" id="2049346"/>
    <lineage>
        <taxon>Eukaryota</taxon>
        <taxon>Metamonada</taxon>
        <taxon>Preaxostyla</taxon>
        <taxon>Oxymonadida</taxon>
        <taxon>Blattamonas</taxon>
    </lineage>
</organism>
<protein>
    <submittedName>
        <fullName evidence="12">Multidrug resistance-associated protein</fullName>
    </submittedName>
</protein>